<proteinExistence type="predicted"/>
<gene>
    <name evidence="1" type="ORF">INT80_13245</name>
</gene>
<protein>
    <submittedName>
        <fullName evidence="1">Uncharacterized protein</fullName>
    </submittedName>
</protein>
<dbReference type="EMBL" id="JADION010000046">
    <property type="protein sequence ID" value="MBF4103033.1"/>
    <property type="molecule type" value="Genomic_DNA"/>
</dbReference>
<dbReference type="AlphaFoldDB" id="A0A930UWY0"/>
<comment type="caution">
    <text evidence="1">The sequence shown here is derived from an EMBL/GenBank/DDBJ whole genome shotgun (WGS) entry which is preliminary data.</text>
</comment>
<accession>A0A930UWY0</accession>
<organism evidence="1">
    <name type="scientific">Gallibacterium anatis</name>
    <dbReference type="NCBI Taxonomy" id="750"/>
    <lineage>
        <taxon>Bacteria</taxon>
        <taxon>Pseudomonadati</taxon>
        <taxon>Pseudomonadota</taxon>
        <taxon>Gammaproteobacteria</taxon>
        <taxon>Pasteurellales</taxon>
        <taxon>Pasteurellaceae</taxon>
        <taxon>Gallibacterium</taxon>
    </lineage>
</organism>
<reference evidence="1" key="1">
    <citation type="submission" date="2020-11" db="EMBL/GenBank/DDBJ databases">
        <title>Gallibacterium anatis 1637, full genome, WGS.</title>
        <authorList>
            <person name="Laishevtcev A.I."/>
            <person name="Yakimova E.A."/>
            <person name="Petkovich D."/>
            <person name="Stepanova T.V."/>
            <person name="Kalendr R.S."/>
            <person name="Rubalsky E.O."/>
            <person name="Zulkarneev E.R."/>
            <person name="Aleshkin A.V."/>
        </authorList>
    </citation>
    <scope>NUCLEOTIDE SEQUENCE</scope>
    <source>
        <strain evidence="1">1637</strain>
    </source>
</reference>
<name>A0A930UWY0_9PAST</name>
<evidence type="ECO:0000313" key="1">
    <source>
        <dbReference type="EMBL" id="MBF4103033.1"/>
    </source>
</evidence>
<sequence>MNEALTLRTGIAHDETVVPQGYHQFRFLILIVCGTPVQPIALRQICRLMPVTPLLKVKFVI</sequence>